<dbReference type="Pfam" id="PF01938">
    <property type="entry name" value="TRAM"/>
    <property type="match status" value="1"/>
</dbReference>
<dbReference type="InterPro" id="IPR002792">
    <property type="entry name" value="TRAM_dom"/>
</dbReference>
<dbReference type="InterPro" id="IPR006463">
    <property type="entry name" value="MiaB_methiolase"/>
</dbReference>
<evidence type="ECO:0000259" key="14">
    <source>
        <dbReference type="PROSITE" id="PS50926"/>
    </source>
</evidence>
<keyword evidence="6 13" id="KW-0408">Iron</keyword>
<dbReference type="InterPro" id="IPR023404">
    <property type="entry name" value="rSAM_horseshoe"/>
</dbReference>
<dbReference type="SMART" id="SM00729">
    <property type="entry name" value="Elp3"/>
    <property type="match status" value="1"/>
</dbReference>
<comment type="caution">
    <text evidence="17">The sequence shown here is derived from an EMBL/GenBank/DDBJ whole genome shotgun (WGS) entry which is preliminary data.</text>
</comment>
<feature type="binding site" evidence="13">
    <location>
        <position position="61"/>
    </location>
    <ligand>
        <name>[4Fe-4S] cluster</name>
        <dbReference type="ChEBI" id="CHEBI:49883"/>
        <label>1</label>
    </ligand>
</feature>
<dbReference type="GO" id="GO:0005829">
    <property type="term" value="C:cytosol"/>
    <property type="evidence" value="ECO:0007669"/>
    <property type="project" value="TreeGrafter"/>
</dbReference>
<dbReference type="InterPro" id="IPR005839">
    <property type="entry name" value="Methylthiotransferase"/>
</dbReference>
<dbReference type="Pfam" id="PF00919">
    <property type="entry name" value="UPF0004"/>
    <property type="match status" value="1"/>
</dbReference>
<dbReference type="InterPro" id="IPR058240">
    <property type="entry name" value="rSAM_sf"/>
</dbReference>
<keyword evidence="18" id="KW-1185">Reference proteome</keyword>
<sequence>MQNLQKEKYKDYFEGKKYNITTFGCQMNEHDSERISYILEDLGYTYTSNREDADFILFNTCLVRENAELKLYGQVSSLKKLKKENPEKIIAVSGCMMQTTTARGVIIDKHPEVDIIFGTKNINSLADLIFRYLETNERVIDISTDDVKDDFEKYNATNDFQAYVNIMRGCDNYCTYCIVPESRGREESRRPYTIIEEVEYLVDQGFKEITLLGQNVNSYGNKANYDFTFPELLARVAKIPGVERIRFTSSHPKDLSDELIDVIRDNDNVCNYFHLPMQSGSNSVLKKMNRHYTIEKYLERANKLKEEIPGIALSTDIIVGFPTETEEDFQKTLQACRKVGFDSAFTFKYSPRPKTVAATYPIIDDKIVQDRFQRLLDELYPTFNEKNKEYIGRIVDVLLESESKNDSSVLTGRTDTFKLVHVKAPKELIGEIVKVKITDNTSFTISGDLVNQ</sequence>
<evidence type="ECO:0000256" key="6">
    <source>
        <dbReference type="ARBA" id="ARBA00023004"/>
    </source>
</evidence>
<dbReference type="Gene3D" id="3.40.50.12160">
    <property type="entry name" value="Methylthiotransferase, N-terminal domain"/>
    <property type="match status" value="1"/>
</dbReference>
<evidence type="ECO:0000256" key="7">
    <source>
        <dbReference type="ARBA" id="ARBA00023014"/>
    </source>
</evidence>
<dbReference type="InterPro" id="IPR013848">
    <property type="entry name" value="Methylthiotransferase_N"/>
</dbReference>
<evidence type="ECO:0000256" key="4">
    <source>
        <dbReference type="ARBA" id="ARBA00022691"/>
    </source>
</evidence>
<evidence type="ECO:0000313" key="17">
    <source>
        <dbReference type="EMBL" id="RGB76431.1"/>
    </source>
</evidence>
<dbReference type="EMBL" id="QVEU01000003">
    <property type="protein sequence ID" value="RGB76431.1"/>
    <property type="molecule type" value="Genomic_DNA"/>
</dbReference>
<evidence type="ECO:0000313" key="18">
    <source>
        <dbReference type="Proteomes" id="UP000261011"/>
    </source>
</evidence>
<dbReference type="PANTHER" id="PTHR43020:SF2">
    <property type="entry name" value="MITOCHONDRIAL TRNA METHYLTHIOTRANSFERASE CDK5RAP1"/>
    <property type="match status" value="1"/>
</dbReference>
<dbReference type="NCBIfam" id="TIGR00089">
    <property type="entry name" value="MiaB/RimO family radical SAM methylthiotransferase"/>
    <property type="match status" value="1"/>
</dbReference>
<evidence type="ECO:0000256" key="12">
    <source>
        <dbReference type="ARBA" id="ARBA00081141"/>
    </source>
</evidence>
<dbReference type="EC" id="2.8.4.3" evidence="8 13"/>
<keyword evidence="2 13" id="KW-0004">4Fe-4S</keyword>
<dbReference type="OrthoDB" id="9805215at2"/>
<proteinExistence type="inferred from homology"/>
<feature type="domain" description="MTTase N-terminal" evidence="15">
    <location>
        <begin position="16"/>
        <end position="134"/>
    </location>
</feature>
<protein>
    <recommendedName>
        <fullName evidence="10 13">tRNA-2-methylthio-N(6)-dimethylallyladenosine synthase</fullName>
        <ecNumber evidence="8 13">2.8.4.3</ecNumber>
    </recommendedName>
    <alternativeName>
        <fullName evidence="12 13">(Dimethylallyl)adenosine tRNA methylthiotransferase MiaB</fullName>
    </alternativeName>
    <alternativeName>
        <fullName evidence="11 13">tRNA-i(6)A37 methylthiotransferase</fullName>
    </alternativeName>
</protein>
<dbReference type="GO" id="GO:0035597">
    <property type="term" value="F:tRNA-2-methylthio-N(6)-dimethylallyladenosine(37) synthase activity"/>
    <property type="evidence" value="ECO:0007669"/>
    <property type="project" value="UniProtKB-EC"/>
</dbReference>
<comment type="catalytic activity">
    <reaction evidence="9 13">
        <text>N(6)-dimethylallyladenosine(37) in tRNA + (sulfur carrier)-SH + AH2 + 2 S-adenosyl-L-methionine = 2-methylsulfanyl-N(6)-dimethylallyladenosine(37) in tRNA + (sulfur carrier)-H + 5'-deoxyadenosine + L-methionine + A + S-adenosyl-L-homocysteine + 2 H(+)</text>
        <dbReference type="Rhea" id="RHEA:37067"/>
        <dbReference type="Rhea" id="RHEA-COMP:10375"/>
        <dbReference type="Rhea" id="RHEA-COMP:10376"/>
        <dbReference type="Rhea" id="RHEA-COMP:14737"/>
        <dbReference type="Rhea" id="RHEA-COMP:14739"/>
        <dbReference type="ChEBI" id="CHEBI:13193"/>
        <dbReference type="ChEBI" id="CHEBI:15378"/>
        <dbReference type="ChEBI" id="CHEBI:17319"/>
        <dbReference type="ChEBI" id="CHEBI:17499"/>
        <dbReference type="ChEBI" id="CHEBI:29917"/>
        <dbReference type="ChEBI" id="CHEBI:57844"/>
        <dbReference type="ChEBI" id="CHEBI:57856"/>
        <dbReference type="ChEBI" id="CHEBI:59789"/>
        <dbReference type="ChEBI" id="CHEBI:64428"/>
        <dbReference type="ChEBI" id="CHEBI:74415"/>
        <dbReference type="ChEBI" id="CHEBI:74417"/>
        <dbReference type="EC" id="2.8.4.3"/>
    </reaction>
</comment>
<feature type="binding site" evidence="13">
    <location>
        <position position="25"/>
    </location>
    <ligand>
        <name>[4Fe-4S] cluster</name>
        <dbReference type="ChEBI" id="CHEBI:49883"/>
        <label>1</label>
    </ligand>
</feature>
<evidence type="ECO:0000256" key="11">
    <source>
        <dbReference type="ARBA" id="ARBA00080698"/>
    </source>
</evidence>
<evidence type="ECO:0000256" key="5">
    <source>
        <dbReference type="ARBA" id="ARBA00022723"/>
    </source>
</evidence>
<comment type="function">
    <text evidence="1 13">Catalyzes the methylthiolation of N6-(dimethylallyl)adenosine (i(6)A), leading to the formation of 2-methylthio-N6-(dimethylallyl)adenosine (ms(2)i(6)A) at position 37 in tRNAs that read codons beginning with uridine.</text>
</comment>
<dbReference type="InterPro" id="IPR007197">
    <property type="entry name" value="rSAM"/>
</dbReference>
<dbReference type="NCBIfam" id="TIGR01574">
    <property type="entry name" value="miaB-methiolase"/>
    <property type="match status" value="1"/>
</dbReference>
<dbReference type="GO" id="GO:0051539">
    <property type="term" value="F:4 iron, 4 sulfur cluster binding"/>
    <property type="evidence" value="ECO:0007669"/>
    <property type="project" value="UniProtKB-UniRule"/>
</dbReference>
<feature type="binding site" evidence="13">
    <location>
        <position position="95"/>
    </location>
    <ligand>
        <name>[4Fe-4S] cluster</name>
        <dbReference type="ChEBI" id="CHEBI:49883"/>
        <label>1</label>
    </ligand>
</feature>
<dbReference type="InterPro" id="IPR020612">
    <property type="entry name" value="Methylthiotransferase_CS"/>
</dbReference>
<dbReference type="InterPro" id="IPR006638">
    <property type="entry name" value="Elp3/MiaA/NifB-like_rSAM"/>
</dbReference>
<dbReference type="FunFam" id="3.80.30.20:FF:000001">
    <property type="entry name" value="tRNA-2-methylthio-N(6)-dimethylallyladenosine synthase 2"/>
    <property type="match status" value="1"/>
</dbReference>
<dbReference type="InterPro" id="IPR038135">
    <property type="entry name" value="Methylthiotransferase_N_sf"/>
</dbReference>
<dbReference type="Pfam" id="PF04055">
    <property type="entry name" value="Radical_SAM"/>
    <property type="match status" value="1"/>
</dbReference>
<feature type="binding site" evidence="13">
    <location>
        <position position="177"/>
    </location>
    <ligand>
        <name>[4Fe-4S] cluster</name>
        <dbReference type="ChEBI" id="CHEBI:49883"/>
        <label>2</label>
        <note>4Fe-4S-S-AdoMet</note>
    </ligand>
</feature>
<keyword evidence="7 13" id="KW-0411">Iron-sulfur</keyword>
<dbReference type="SFLD" id="SFLDG01061">
    <property type="entry name" value="methylthiotransferase"/>
    <property type="match status" value="1"/>
</dbReference>
<evidence type="ECO:0000259" key="16">
    <source>
        <dbReference type="PROSITE" id="PS51918"/>
    </source>
</evidence>
<comment type="subunit">
    <text evidence="13">Monomer.</text>
</comment>
<feature type="domain" description="TRAM" evidence="14">
    <location>
        <begin position="388"/>
        <end position="451"/>
    </location>
</feature>
<dbReference type="SUPFAM" id="SSF102114">
    <property type="entry name" value="Radical SAM enzymes"/>
    <property type="match status" value="1"/>
</dbReference>
<accession>A0A3E2TIA5</accession>
<evidence type="ECO:0000256" key="1">
    <source>
        <dbReference type="ARBA" id="ARBA00003234"/>
    </source>
</evidence>
<dbReference type="GO" id="GO:0046872">
    <property type="term" value="F:metal ion binding"/>
    <property type="evidence" value="ECO:0007669"/>
    <property type="project" value="UniProtKB-KW"/>
</dbReference>
<dbReference type="RefSeq" id="WP_117521403.1">
    <property type="nucleotide sequence ID" value="NZ_JAGGLS010000003.1"/>
</dbReference>
<keyword evidence="13" id="KW-0963">Cytoplasm</keyword>
<dbReference type="FunFam" id="3.40.50.12160:FF:000003">
    <property type="entry name" value="CDK5 regulatory subunit-associated protein 1"/>
    <property type="match status" value="1"/>
</dbReference>
<feature type="binding site" evidence="13">
    <location>
        <position position="170"/>
    </location>
    <ligand>
        <name>[4Fe-4S] cluster</name>
        <dbReference type="ChEBI" id="CHEBI:49883"/>
        <label>2</label>
        <note>4Fe-4S-S-AdoMet</note>
    </ligand>
</feature>
<dbReference type="PANTHER" id="PTHR43020">
    <property type="entry name" value="CDK5 REGULATORY SUBUNIT-ASSOCIATED PROTEIN 1"/>
    <property type="match status" value="1"/>
</dbReference>
<keyword evidence="3 13" id="KW-0808">Transferase</keyword>
<reference evidence="17 18" key="1">
    <citation type="submission" date="2018-08" db="EMBL/GenBank/DDBJ databases">
        <title>A genome reference for cultivated species of the human gut microbiota.</title>
        <authorList>
            <person name="Zou Y."/>
            <person name="Xue W."/>
            <person name="Luo G."/>
        </authorList>
    </citation>
    <scope>NUCLEOTIDE SEQUENCE [LARGE SCALE GENOMIC DNA]</scope>
    <source>
        <strain evidence="17 18">OF01-3</strain>
    </source>
</reference>
<dbReference type="AlphaFoldDB" id="A0A3E2TIA5"/>
<evidence type="ECO:0000256" key="2">
    <source>
        <dbReference type="ARBA" id="ARBA00022485"/>
    </source>
</evidence>
<comment type="subcellular location">
    <subcellularLocation>
        <location evidence="13">Cytoplasm</location>
    </subcellularLocation>
</comment>
<dbReference type="HAMAP" id="MF_01864">
    <property type="entry name" value="tRNA_metthiotr_MiaB"/>
    <property type="match status" value="1"/>
</dbReference>
<evidence type="ECO:0000256" key="10">
    <source>
        <dbReference type="ARBA" id="ARBA00068570"/>
    </source>
</evidence>
<dbReference type="Proteomes" id="UP000261011">
    <property type="component" value="Unassembled WGS sequence"/>
</dbReference>
<keyword evidence="13" id="KW-0819">tRNA processing</keyword>
<keyword evidence="5 13" id="KW-0479">Metal-binding</keyword>
<organism evidence="17 18">
    <name type="scientific">Anaerococcus nagyae</name>
    <dbReference type="NCBI Taxonomy" id="1755241"/>
    <lineage>
        <taxon>Bacteria</taxon>
        <taxon>Bacillati</taxon>
        <taxon>Bacillota</taxon>
        <taxon>Tissierellia</taxon>
        <taxon>Tissierellales</taxon>
        <taxon>Peptoniphilaceae</taxon>
        <taxon>Anaerococcus</taxon>
    </lineage>
</organism>
<dbReference type="PROSITE" id="PS01278">
    <property type="entry name" value="MTTASE_RADICAL"/>
    <property type="match status" value="1"/>
</dbReference>
<dbReference type="SFLD" id="SFLDG01082">
    <property type="entry name" value="B12-binding_domain_containing"/>
    <property type="match status" value="1"/>
</dbReference>
<feature type="binding site" evidence="13">
    <location>
        <position position="174"/>
    </location>
    <ligand>
        <name>[4Fe-4S] cluster</name>
        <dbReference type="ChEBI" id="CHEBI:49883"/>
        <label>2</label>
        <note>4Fe-4S-S-AdoMet</note>
    </ligand>
</feature>
<gene>
    <name evidence="13 17" type="primary">miaB</name>
    <name evidence="17" type="ORF">DXA39_04480</name>
</gene>
<comment type="cofactor">
    <cofactor evidence="13">
        <name>[4Fe-4S] cluster</name>
        <dbReference type="ChEBI" id="CHEBI:49883"/>
    </cofactor>
    <text evidence="13">Binds 2 [4Fe-4S] clusters. One cluster is coordinated with 3 cysteines and an exchangeable S-adenosyl-L-methionine.</text>
</comment>
<dbReference type="SFLD" id="SFLDS00029">
    <property type="entry name" value="Radical_SAM"/>
    <property type="match status" value="1"/>
</dbReference>
<name>A0A3E2TIA5_9FIRM</name>
<keyword evidence="4 13" id="KW-0949">S-adenosyl-L-methionine</keyword>
<evidence type="ECO:0000256" key="9">
    <source>
        <dbReference type="ARBA" id="ARBA00051425"/>
    </source>
</evidence>
<dbReference type="PROSITE" id="PS50926">
    <property type="entry name" value="TRAM"/>
    <property type="match status" value="1"/>
</dbReference>
<feature type="domain" description="Radical SAM core" evidence="16">
    <location>
        <begin position="156"/>
        <end position="386"/>
    </location>
</feature>
<evidence type="ECO:0000259" key="15">
    <source>
        <dbReference type="PROSITE" id="PS51449"/>
    </source>
</evidence>
<dbReference type="PROSITE" id="PS51918">
    <property type="entry name" value="RADICAL_SAM"/>
    <property type="match status" value="1"/>
</dbReference>
<comment type="similarity">
    <text evidence="13">Belongs to the methylthiotransferase family. MiaB subfamily.</text>
</comment>
<evidence type="ECO:0000256" key="13">
    <source>
        <dbReference type="HAMAP-Rule" id="MF_01864"/>
    </source>
</evidence>
<dbReference type="SFLD" id="SFLDF00273">
    <property type="entry name" value="(dimethylallyl)adenosine_tRNA"/>
    <property type="match status" value="1"/>
</dbReference>
<dbReference type="PROSITE" id="PS51449">
    <property type="entry name" value="MTTASE_N"/>
    <property type="match status" value="1"/>
</dbReference>
<dbReference type="Gene3D" id="3.80.30.20">
    <property type="entry name" value="tm_1862 like domain"/>
    <property type="match status" value="1"/>
</dbReference>
<evidence type="ECO:0000256" key="3">
    <source>
        <dbReference type="ARBA" id="ARBA00022679"/>
    </source>
</evidence>
<evidence type="ECO:0000256" key="8">
    <source>
        <dbReference type="ARBA" id="ARBA00033765"/>
    </source>
</evidence>
<dbReference type="CDD" id="cd01335">
    <property type="entry name" value="Radical_SAM"/>
    <property type="match status" value="1"/>
</dbReference>